<feature type="compositionally biased region" description="Low complexity" evidence="5">
    <location>
        <begin position="308"/>
        <end position="322"/>
    </location>
</feature>
<feature type="compositionally biased region" description="Basic and acidic residues" evidence="5">
    <location>
        <begin position="716"/>
        <end position="744"/>
    </location>
</feature>
<feature type="compositionally biased region" description="Basic and acidic residues" evidence="5">
    <location>
        <begin position="924"/>
        <end position="935"/>
    </location>
</feature>
<feature type="compositionally biased region" description="Basic and acidic residues" evidence="5">
    <location>
        <begin position="507"/>
        <end position="531"/>
    </location>
</feature>
<keyword evidence="2 4" id="KW-0863">Zinc-finger</keyword>
<accession>A0A8S1AZA7</accession>
<feature type="compositionally biased region" description="Low complexity" evidence="5">
    <location>
        <begin position="1698"/>
        <end position="1711"/>
    </location>
</feature>
<evidence type="ECO:0008006" key="10">
    <source>
        <dbReference type="Google" id="ProtNLM"/>
    </source>
</evidence>
<keyword evidence="1" id="KW-0479">Metal-binding</keyword>
<feature type="compositionally biased region" description="Gly residues" evidence="5">
    <location>
        <begin position="540"/>
        <end position="551"/>
    </location>
</feature>
<dbReference type="OrthoDB" id="1935339at2759"/>
<feature type="region of interest" description="Disordered" evidence="5">
    <location>
        <begin position="507"/>
        <end position="645"/>
    </location>
</feature>
<feature type="compositionally biased region" description="Basic and acidic residues" evidence="5">
    <location>
        <begin position="1497"/>
        <end position="1508"/>
    </location>
</feature>
<dbReference type="PROSITE" id="PS50016">
    <property type="entry name" value="ZF_PHD_2"/>
    <property type="match status" value="1"/>
</dbReference>
<feature type="region of interest" description="Disordered" evidence="5">
    <location>
        <begin position="887"/>
        <end position="954"/>
    </location>
</feature>
<dbReference type="Pfam" id="PF13639">
    <property type="entry name" value="zf-RING_2"/>
    <property type="match status" value="1"/>
</dbReference>
<feature type="region of interest" description="Disordered" evidence="5">
    <location>
        <begin position="1"/>
        <end position="115"/>
    </location>
</feature>
<feature type="compositionally biased region" description="Basic residues" evidence="5">
    <location>
        <begin position="323"/>
        <end position="342"/>
    </location>
</feature>
<dbReference type="InterPro" id="IPR019787">
    <property type="entry name" value="Znf_PHD-finger"/>
</dbReference>
<evidence type="ECO:0000259" key="7">
    <source>
        <dbReference type="PROSITE" id="PS50089"/>
    </source>
</evidence>
<feature type="compositionally biased region" description="Pro residues" evidence="5">
    <location>
        <begin position="1444"/>
        <end position="1456"/>
    </location>
</feature>
<feature type="compositionally biased region" description="Low complexity" evidence="5">
    <location>
        <begin position="1569"/>
        <end position="1588"/>
    </location>
</feature>
<feature type="region of interest" description="Disordered" evidence="5">
    <location>
        <begin position="832"/>
        <end position="854"/>
    </location>
</feature>
<dbReference type="InterPro" id="IPR047157">
    <property type="entry name" value="PHRF1/Atg35"/>
</dbReference>
<keyword evidence="9" id="KW-1185">Reference proteome</keyword>
<evidence type="ECO:0000259" key="6">
    <source>
        <dbReference type="PROSITE" id="PS50016"/>
    </source>
</evidence>
<dbReference type="InterPro" id="IPR001841">
    <property type="entry name" value="Znf_RING"/>
</dbReference>
<feature type="compositionally biased region" description="Low complexity" evidence="5">
    <location>
        <begin position="1049"/>
        <end position="1059"/>
    </location>
</feature>
<feature type="compositionally biased region" description="Basic residues" evidence="5">
    <location>
        <begin position="1509"/>
        <end position="1521"/>
    </location>
</feature>
<feature type="region of interest" description="Disordered" evidence="5">
    <location>
        <begin position="691"/>
        <end position="793"/>
    </location>
</feature>
<feature type="compositionally biased region" description="Polar residues" evidence="5">
    <location>
        <begin position="96"/>
        <end position="115"/>
    </location>
</feature>
<dbReference type="InterPro" id="IPR001965">
    <property type="entry name" value="Znf_PHD"/>
</dbReference>
<dbReference type="SUPFAM" id="SSF57850">
    <property type="entry name" value="RING/U-box"/>
    <property type="match status" value="1"/>
</dbReference>
<dbReference type="PROSITE" id="PS00518">
    <property type="entry name" value="ZF_RING_1"/>
    <property type="match status" value="1"/>
</dbReference>
<keyword evidence="3" id="KW-0862">Zinc</keyword>
<dbReference type="CDD" id="cd16635">
    <property type="entry name" value="mRING-HC-C3HC3D_PHRF1"/>
    <property type="match status" value="1"/>
</dbReference>
<feature type="region of interest" description="Disordered" evidence="5">
    <location>
        <begin position="279"/>
        <end position="343"/>
    </location>
</feature>
<evidence type="ECO:0000256" key="2">
    <source>
        <dbReference type="ARBA" id="ARBA00022771"/>
    </source>
</evidence>
<dbReference type="PANTHER" id="PTHR12618:SF20">
    <property type="entry name" value="PHD AND RING FINGER DOMAIN-CONTAINING PROTEIN 1"/>
    <property type="match status" value="1"/>
</dbReference>
<dbReference type="InterPro" id="IPR017907">
    <property type="entry name" value="Znf_RING_CS"/>
</dbReference>
<feature type="compositionally biased region" description="Acidic residues" evidence="5">
    <location>
        <begin position="966"/>
        <end position="977"/>
    </location>
</feature>
<evidence type="ECO:0000313" key="9">
    <source>
        <dbReference type="Proteomes" id="UP000494106"/>
    </source>
</evidence>
<feature type="compositionally biased region" description="Basic and acidic residues" evidence="5">
    <location>
        <begin position="1151"/>
        <end position="1169"/>
    </location>
</feature>
<feature type="domain" description="RING-type" evidence="7">
    <location>
        <begin position="118"/>
        <end position="159"/>
    </location>
</feature>
<feature type="compositionally biased region" description="Low complexity" evidence="5">
    <location>
        <begin position="1623"/>
        <end position="1650"/>
    </location>
</feature>
<comment type="caution">
    <text evidence="8">The sequence shown here is derived from an EMBL/GenBank/DDBJ whole genome shotgun (WGS) entry which is preliminary data.</text>
</comment>
<feature type="compositionally biased region" description="Polar residues" evidence="5">
    <location>
        <begin position="279"/>
        <end position="307"/>
    </location>
</feature>
<feature type="compositionally biased region" description="Basic and acidic residues" evidence="5">
    <location>
        <begin position="1120"/>
        <end position="1134"/>
    </location>
</feature>
<dbReference type="InterPro" id="IPR019786">
    <property type="entry name" value="Zinc_finger_PHD-type_CS"/>
</dbReference>
<feature type="compositionally biased region" description="Basic and acidic residues" evidence="5">
    <location>
        <begin position="1293"/>
        <end position="1317"/>
    </location>
</feature>
<organism evidence="8 9">
    <name type="scientific">Arctia plantaginis</name>
    <name type="common">Wood tiger moth</name>
    <name type="synonym">Phalaena plantaginis</name>
    <dbReference type="NCBI Taxonomy" id="874455"/>
    <lineage>
        <taxon>Eukaryota</taxon>
        <taxon>Metazoa</taxon>
        <taxon>Ecdysozoa</taxon>
        <taxon>Arthropoda</taxon>
        <taxon>Hexapoda</taxon>
        <taxon>Insecta</taxon>
        <taxon>Pterygota</taxon>
        <taxon>Neoptera</taxon>
        <taxon>Endopterygota</taxon>
        <taxon>Lepidoptera</taxon>
        <taxon>Glossata</taxon>
        <taxon>Ditrysia</taxon>
        <taxon>Noctuoidea</taxon>
        <taxon>Erebidae</taxon>
        <taxon>Arctiinae</taxon>
        <taxon>Arctia</taxon>
    </lineage>
</organism>
<feature type="compositionally biased region" description="Pro residues" evidence="5">
    <location>
        <begin position="1590"/>
        <end position="1602"/>
    </location>
</feature>
<feature type="compositionally biased region" description="Low complexity" evidence="5">
    <location>
        <begin position="1780"/>
        <end position="1793"/>
    </location>
</feature>
<feature type="compositionally biased region" description="Basic and acidic residues" evidence="5">
    <location>
        <begin position="1327"/>
        <end position="1339"/>
    </location>
</feature>
<feature type="domain" description="PHD-type" evidence="6">
    <location>
        <begin position="198"/>
        <end position="248"/>
    </location>
</feature>
<feature type="compositionally biased region" description="Acidic residues" evidence="5">
    <location>
        <begin position="1094"/>
        <end position="1109"/>
    </location>
</feature>
<feature type="compositionally biased region" description="Pro residues" evidence="5">
    <location>
        <begin position="771"/>
        <end position="786"/>
    </location>
</feature>
<feature type="compositionally biased region" description="Basic and acidic residues" evidence="5">
    <location>
        <begin position="991"/>
        <end position="1042"/>
    </location>
</feature>
<dbReference type="Gene3D" id="3.30.40.10">
    <property type="entry name" value="Zinc/RING finger domain, C3HC4 (zinc finger)"/>
    <property type="match status" value="2"/>
</dbReference>
<feature type="compositionally biased region" description="Basic residues" evidence="5">
    <location>
        <begin position="1378"/>
        <end position="1412"/>
    </location>
</feature>
<dbReference type="EMBL" id="CADEBC010000562">
    <property type="protein sequence ID" value="CAB3254215.1"/>
    <property type="molecule type" value="Genomic_DNA"/>
</dbReference>
<dbReference type="InterPro" id="IPR057031">
    <property type="entry name" value="SFR19-like_C"/>
</dbReference>
<evidence type="ECO:0000256" key="1">
    <source>
        <dbReference type="ARBA" id="ARBA00022723"/>
    </source>
</evidence>
<dbReference type="PANTHER" id="PTHR12618">
    <property type="entry name" value="PHD AND RING FINGER DOMAIN-CONTAINING PROTEIN 1"/>
    <property type="match status" value="1"/>
</dbReference>
<evidence type="ECO:0000313" key="8">
    <source>
        <dbReference type="EMBL" id="CAB3254215.1"/>
    </source>
</evidence>
<protein>
    <recommendedName>
        <fullName evidence="10">PHD and RING finger domain-containing protein 1</fullName>
    </recommendedName>
</protein>
<dbReference type="Proteomes" id="UP000494106">
    <property type="component" value="Unassembled WGS sequence"/>
</dbReference>
<feature type="compositionally biased region" description="Low complexity" evidence="5">
    <location>
        <begin position="1340"/>
        <end position="1367"/>
    </location>
</feature>
<feature type="compositionally biased region" description="Acidic residues" evidence="5">
    <location>
        <begin position="887"/>
        <end position="896"/>
    </location>
</feature>
<feature type="compositionally biased region" description="Basic and acidic residues" evidence="5">
    <location>
        <begin position="1211"/>
        <end position="1221"/>
    </location>
</feature>
<evidence type="ECO:0000256" key="3">
    <source>
        <dbReference type="ARBA" id="ARBA00022833"/>
    </source>
</evidence>
<gene>
    <name evidence="8" type="ORF">APLA_LOCUS14438</name>
</gene>
<feature type="compositionally biased region" description="Low complexity" evidence="5">
    <location>
        <begin position="1413"/>
        <end position="1423"/>
    </location>
</feature>
<feature type="region of interest" description="Disordered" evidence="5">
    <location>
        <begin position="966"/>
        <end position="1652"/>
    </location>
</feature>
<dbReference type="InterPro" id="IPR013083">
    <property type="entry name" value="Znf_RING/FYVE/PHD"/>
</dbReference>
<dbReference type="GO" id="GO:0008270">
    <property type="term" value="F:zinc ion binding"/>
    <property type="evidence" value="ECO:0007669"/>
    <property type="project" value="UniProtKB-KW"/>
</dbReference>
<proteinExistence type="predicted"/>
<feature type="compositionally biased region" description="Pro residues" evidence="5">
    <location>
        <begin position="1712"/>
        <end position="1726"/>
    </location>
</feature>
<feature type="compositionally biased region" description="Acidic residues" evidence="5">
    <location>
        <begin position="1171"/>
        <end position="1182"/>
    </location>
</feature>
<feature type="region of interest" description="Disordered" evidence="5">
    <location>
        <begin position="1743"/>
        <end position="1827"/>
    </location>
</feature>
<dbReference type="PROSITE" id="PS01359">
    <property type="entry name" value="ZF_PHD_1"/>
    <property type="match status" value="1"/>
</dbReference>
<evidence type="ECO:0000256" key="4">
    <source>
        <dbReference type="PROSITE-ProRule" id="PRU00175"/>
    </source>
</evidence>
<reference evidence="8 9" key="1">
    <citation type="submission" date="2020-04" db="EMBL/GenBank/DDBJ databases">
        <authorList>
            <person name="Wallbank WR R."/>
            <person name="Pardo Diaz C."/>
            <person name="Kozak K."/>
            <person name="Martin S."/>
            <person name="Jiggins C."/>
            <person name="Moest M."/>
            <person name="Warren A I."/>
            <person name="Byers J.R.P. K."/>
            <person name="Montejo-Kovacevich G."/>
            <person name="Yen C E."/>
        </authorList>
    </citation>
    <scope>NUCLEOTIDE SEQUENCE [LARGE SCALE GENOMIC DNA]</scope>
</reference>
<dbReference type="Pfam" id="PF00628">
    <property type="entry name" value="PHD"/>
    <property type="match status" value="1"/>
</dbReference>
<feature type="compositionally biased region" description="Basic residues" evidence="5">
    <location>
        <begin position="1458"/>
        <end position="1473"/>
    </location>
</feature>
<evidence type="ECO:0000256" key="5">
    <source>
        <dbReference type="SAM" id="MobiDB-lite"/>
    </source>
</evidence>
<dbReference type="PROSITE" id="PS50089">
    <property type="entry name" value="ZF_RING_2"/>
    <property type="match status" value="1"/>
</dbReference>
<dbReference type="InterPro" id="IPR011011">
    <property type="entry name" value="Znf_FYVE_PHD"/>
</dbReference>
<feature type="compositionally biased region" description="Basic and acidic residues" evidence="5">
    <location>
        <begin position="1229"/>
        <end position="1285"/>
    </location>
</feature>
<feature type="compositionally biased region" description="Acidic residues" evidence="5">
    <location>
        <begin position="748"/>
        <end position="758"/>
    </location>
</feature>
<name>A0A8S1AZA7_ARCPL</name>
<feature type="compositionally biased region" description="Basic and acidic residues" evidence="5">
    <location>
        <begin position="1804"/>
        <end position="1814"/>
    </location>
</feature>
<dbReference type="SUPFAM" id="SSF57903">
    <property type="entry name" value="FYVE/PHD zinc finger"/>
    <property type="match status" value="1"/>
</dbReference>
<dbReference type="CDD" id="cd15536">
    <property type="entry name" value="PHD_PHRF1"/>
    <property type="match status" value="1"/>
</dbReference>
<dbReference type="SMART" id="SM00184">
    <property type="entry name" value="RING"/>
    <property type="match status" value="2"/>
</dbReference>
<feature type="compositionally biased region" description="Low complexity" evidence="5">
    <location>
        <begin position="559"/>
        <end position="584"/>
    </location>
</feature>
<dbReference type="SMART" id="SM00249">
    <property type="entry name" value="PHD"/>
    <property type="match status" value="1"/>
</dbReference>
<sequence length="1943" mass="214379">MSEEGSEESPLRPKRKIKKVMVLSSDSGSDSDEGVATAGTRRKRLRVLSDEGSDSSGSSVVCAGTRRKRALPKLRDSESDSDSSGWATDRSDLPKPTTSSIKPSGFASDSSEGNSDKCSICLLRFTNQEVGTPQSCEHIFCLDCITEWSKNVNTCPVDRMTFDSIVVRACAGGRVLRNEPVKVVERRPSVEMLVIEDPTVCEVCGGTDSEETMLLCDGCDLGYHMACLTPPLSEVPLNQWLCPNCDALVSDVDILFSDITDMDLPYEVNHVPIRTRNSRSARNVSISEEPSTSSGQRGNSLNSDDLPTTSRGSRTSQSTRRSVTTRRKPTTERRRHKRRRTKTVIIERNDVSHARRLAARTCARACAPGWSRPGSAARRAAADVASASLGVQDLSTRRQRAGIPTLSLFGDPHQLEYFSEEDEHGVSESASTAVAVRPTSTILSAYRQARRKMISIPSPTHATSAPDVLSSILESQTLLHSKKSVVSISVDGSVNIKVETSEKTKLPKNTLEEKDKKEDRLDLSKGEDASKKVPSYPGQSRGGGGWGGGYRGNYHREQNANNFNNRGGNYENNYGGGYQNRQGNSYHQQNNNMRRDEGDSYNNYSRRPHQYLGDDPNFDRNRRQLMDPNRGPNVNNQRHGDQQHGRYSLAPNWQPYVPPAPGPRVDPPHRHSFGGFENPLDMRVGQISRQNSANDADMTSHIAKPYRPLPEPPMFKFDKTPEVEKSEDEKSDPGLVIDTEKYDPTEPTNDDDSADEESSTVPEPSPQIVGPAPPPLPAPAPLPPAAPVAALPPEQHTVQNILAGLDTSSMNVPPNVLDSAVRAVLKEHRNLIVPTPAPQQDRSDEDSEGDCPNFSIYSATSVHIANNADELPVETPTPIIQDNLEDLVQEDDEALADEPSPSPATTIPSPVPQSHRLETSILKKKSEEELKEKVSKRCPITTNPRNPIKIKLNTPSLIKRQMSLYDEEEEMDEEAEPVVEAPNEHLISPKKSSEKLTEKVEDKQDVPREIEPTPIVEHQERDLTHEGDKESDSVSEKDKVITEPEVDETPSTPEPTKTSTIDEKTDHSEEEDDTEELPCVSTPTENEKSGNDTPSEDENDDLSGTEENDLPPNCQSPVKDSGERNDDIMTEKMTESISETEDERSYTPCLDENKSKDTSLETEKEKGIEGLDTEMISEDEGNEMFSDTERANSDRVSPPRAVAVDGEEGEIVDKKKELQEGKKKKKKDSKKEGKERSKGKSKKGEIAFKKLSKSGKERNYRERDKDKEKNKRERRDSSEGGDRERNKRRKERRKDLERYDVRTLVSEKRRRPKDAFGRDVSPLNAARSRDRSGSRELSPRRSLSPRPRPTSSPRVTPPRIRRGSSSPRRARPTPPRPKLSKRKKRARSSRSGSRRRSPRRRSPRRRRVRRASRTPSRAPSPLAEPAARLSPGAGSVDSRLLSPRTPPPDPEPPEPSPRARRRRDPERARHRRARDLAGPSKEVFTSGDNILVSVSFKDQERASGDERRERRRERRRRRRRTAAPDPETVTAKPVAIIDLERSPFRELTPSPRNVIVLLSDDETPHAKEASGPAPVAAAPAESAHGAVGPKTPPEPAAAPAAPPANGTEESRGPLTPPDPPDSPDAYDPYEPTRSASASPASAGAASPPRALMTLEAAQKTNLSADDVIDRRPLSPIEKVMALLQSTRDVPPDDPPPGEAAGVEGAASEATPAPAPAPAPAAPPSAPPVRIVLPSPTRAAAPKLFLAKPSPIKSDPIKPMPAAKIARPAPPAARRGDSELGGDSPYSPGSSDFGDLFEPPGGGRDAFDAVLERPPRSRKPRSAAAKVPVKLNRKKGKTQVGVKIDEDNLKILDDLPSSAVEMQVKSKFLKKLNRQERVVEEVKLVLKPHYNKKHVTKDEYKEILRRTVPKICHNKTGEINPSKIQALVEAYVKKFRKKHKLGLV</sequence>
<dbReference type="Pfam" id="PF23030">
    <property type="entry name" value="SCAF11-like_C"/>
    <property type="match status" value="1"/>
</dbReference>
<feature type="region of interest" description="Disordered" evidence="5">
    <location>
        <begin position="1682"/>
        <end position="1731"/>
    </location>
</feature>